<reference evidence="3" key="1">
    <citation type="journal article" date="2021" name="BMC Genomics">
        <title>Chromosome-level genome assembly and manually-curated proteome of model necrotroph Parastagonospora nodorum Sn15 reveals a genome-wide trove of candidate effector homologs, and redundancy of virulence-related functions within an accessory chromosome.</title>
        <authorList>
            <person name="Bertazzoni S."/>
            <person name="Jones D.A.B."/>
            <person name="Phan H.T."/>
            <person name="Tan K.-C."/>
            <person name="Hane J.K."/>
        </authorList>
    </citation>
    <scope>NUCLEOTIDE SEQUENCE [LARGE SCALE GENOMIC DNA]</scope>
    <source>
        <strain evidence="3">SN15 / ATCC MYA-4574 / FGSC 10173)</strain>
    </source>
</reference>
<keyword evidence="3" id="KW-1185">Reference proteome</keyword>
<name>A0A7U2I3Z6_PHANO</name>
<sequence length="366" mass="42446">MTIPTTLRSRIAAVWLFLMGAFLFFVYAPLPDRAHTYREAVVHTAVDAVWHPYSPHQQEWKPTELKDITSRYAYATFLAGNEKSEEDDVYLLGARLLAYQLLHDPKTKSNASIPFIVIVTNTVTAAKIERLQRDGAVVVVVEDLVANWVTKINPRFKDVMTKLRLWEFTQFERICLIDGDTVLMDNIDGVFDDPAVKMQATLHKPEAVKDDEAPLPSQYAFATTAEPRIEHGFPPSEEKNEYQFGPNYLNSGFIVFKPDATIFAYYSSLLEISDNRWGKTLPEQNLLNWAHRRPKGNMPWQTLDRMWNIHFPTVQDMEAGVKSLHEKFWNPEHKDLQPYLEAYKWKMLGYFEERDREMGFQVEHEG</sequence>
<dbReference type="EMBL" id="CP069030">
    <property type="protein sequence ID" value="QRC98532.1"/>
    <property type="molecule type" value="Genomic_DNA"/>
</dbReference>
<evidence type="ECO:0000313" key="2">
    <source>
        <dbReference type="EMBL" id="QRC98532.1"/>
    </source>
</evidence>
<evidence type="ECO:0000256" key="1">
    <source>
        <dbReference type="SAM" id="Phobius"/>
    </source>
</evidence>
<accession>A0A7U2I3Z6</accession>
<dbReference type="OMA" id="FWVAAPS"/>
<dbReference type="Gene3D" id="3.90.550.10">
    <property type="entry name" value="Spore Coat Polysaccharide Biosynthesis Protein SpsA, Chain A"/>
    <property type="match status" value="1"/>
</dbReference>
<evidence type="ECO:0000313" key="3">
    <source>
        <dbReference type="Proteomes" id="UP000663193"/>
    </source>
</evidence>
<proteinExistence type="predicted"/>
<dbReference type="InterPro" id="IPR050587">
    <property type="entry name" value="GNT1/Glycosyltrans_8"/>
</dbReference>
<dbReference type="OrthoDB" id="2014201at2759"/>
<dbReference type="VEuPathDB" id="FungiDB:JI435_045840"/>
<dbReference type="Pfam" id="PF01501">
    <property type="entry name" value="Glyco_transf_8"/>
    <property type="match status" value="1"/>
</dbReference>
<dbReference type="InterPro" id="IPR002495">
    <property type="entry name" value="Glyco_trans_8"/>
</dbReference>
<evidence type="ECO:0008006" key="4">
    <source>
        <dbReference type="Google" id="ProtNLM"/>
    </source>
</evidence>
<dbReference type="InterPro" id="IPR029044">
    <property type="entry name" value="Nucleotide-diphossugar_trans"/>
</dbReference>
<dbReference type="Proteomes" id="UP000663193">
    <property type="component" value="Chromosome 8"/>
</dbReference>
<organism evidence="2 3">
    <name type="scientific">Phaeosphaeria nodorum (strain SN15 / ATCC MYA-4574 / FGSC 10173)</name>
    <name type="common">Glume blotch fungus</name>
    <name type="synonym">Parastagonospora nodorum</name>
    <dbReference type="NCBI Taxonomy" id="321614"/>
    <lineage>
        <taxon>Eukaryota</taxon>
        <taxon>Fungi</taxon>
        <taxon>Dikarya</taxon>
        <taxon>Ascomycota</taxon>
        <taxon>Pezizomycotina</taxon>
        <taxon>Dothideomycetes</taxon>
        <taxon>Pleosporomycetidae</taxon>
        <taxon>Pleosporales</taxon>
        <taxon>Pleosporineae</taxon>
        <taxon>Phaeosphaeriaceae</taxon>
        <taxon>Parastagonospora</taxon>
    </lineage>
</organism>
<keyword evidence="1" id="KW-0812">Transmembrane</keyword>
<dbReference type="SUPFAM" id="SSF53448">
    <property type="entry name" value="Nucleotide-diphospho-sugar transferases"/>
    <property type="match status" value="1"/>
</dbReference>
<dbReference type="PANTHER" id="PTHR11183">
    <property type="entry name" value="GLYCOGENIN SUBFAMILY MEMBER"/>
    <property type="match status" value="1"/>
</dbReference>
<dbReference type="AlphaFoldDB" id="A0A7U2I3Z6"/>
<feature type="transmembrane region" description="Helical" evidence="1">
    <location>
        <begin position="12"/>
        <end position="30"/>
    </location>
</feature>
<dbReference type="GO" id="GO:0016757">
    <property type="term" value="F:glycosyltransferase activity"/>
    <property type="evidence" value="ECO:0007669"/>
    <property type="project" value="InterPro"/>
</dbReference>
<protein>
    <recommendedName>
        <fullName evidence="4">Nucleotide-diphospho-sugar transferase</fullName>
    </recommendedName>
</protein>
<keyword evidence="1" id="KW-0472">Membrane</keyword>
<keyword evidence="1" id="KW-1133">Transmembrane helix</keyword>
<gene>
    <name evidence="2" type="ORF">JI435_045840</name>
</gene>